<sequence>MKTLGFLLCCAALTSGDLYITNPRGSNNRLNWFTRDVRNNKRLFDSQNNNRGGYNVGDPMYYYEGSTLSIEWANQHSCADQNANCELILQYMCDDKIRDGATSFSIVDNQDLNPGFGMHEEWNHYLYCRTRQRNKGLFLADQNLRFNDARFTRQNNGGTKSGYECPEERDYYPYWYHSPWKDIVVMTNNVERCDYYQKESNNVKSRWGCVVDRNKLNRFYRWPLFIIPDNKEDCENFEIFRQPVSANWTEFPAHDIPPPKCIKAPWSRDNHNGNGIGGNFNTYDWVIPEGIAHEKCVLRMRYNISTNDYDSWNTDASSNTDSDTDGSKIDLSKTFKLPNKETAEARGYVFKNNPDVQMFPGLDVKLTLAINTAQFGRTFQDRSHVFEIRQRPTELKDVTIHNLNVRGKRGNNQQVYPAVEYDYVPNTLEINTNDYVHVQWTGSDRNPHNNAGNGRRGTDRNNMVMLKNKVYPEGTPGLAYGGLDVLGQYGANYPMHLDNVTRLIGASTETRAVLQKMALLAPPRYGGHMFLLDNAKAYYDLGPLQFAKEGVFHYMCTRNNAFTNRSQKGRIIVRDASKK</sequence>
<keyword evidence="3" id="KW-1185">Reference proteome</keyword>
<dbReference type="PANTHER" id="PTHR35170:SF1">
    <property type="entry name" value="PROTEIN DD3-3"/>
    <property type="match status" value="1"/>
</dbReference>
<organism evidence="3 4">
    <name type="scientific">Lingula anatina</name>
    <name type="common">Brachiopod</name>
    <name type="synonym">Lingula unguis</name>
    <dbReference type="NCBI Taxonomy" id="7574"/>
    <lineage>
        <taxon>Eukaryota</taxon>
        <taxon>Metazoa</taxon>
        <taxon>Spiralia</taxon>
        <taxon>Lophotrochozoa</taxon>
        <taxon>Brachiopoda</taxon>
        <taxon>Linguliformea</taxon>
        <taxon>Lingulata</taxon>
        <taxon>Lingulida</taxon>
        <taxon>Linguloidea</taxon>
        <taxon>Lingulidae</taxon>
        <taxon>Lingula</taxon>
    </lineage>
</organism>
<dbReference type="InterPro" id="IPR053320">
    <property type="entry name" value="Protein_DD3-3_O-glyco"/>
</dbReference>
<dbReference type="PANTHER" id="PTHR35170">
    <property type="entry name" value="PROTEIN DD3-3"/>
    <property type="match status" value="1"/>
</dbReference>
<feature type="chain" id="PRO_5010168120" evidence="2">
    <location>
        <begin position="17"/>
        <end position="579"/>
    </location>
</feature>
<feature type="signal peptide" evidence="2">
    <location>
        <begin position="1"/>
        <end position="16"/>
    </location>
</feature>
<feature type="region of interest" description="Disordered" evidence="1">
    <location>
        <begin position="441"/>
        <end position="460"/>
    </location>
</feature>
<dbReference type="RefSeq" id="XP_013393237.1">
    <property type="nucleotide sequence ID" value="XM_013537783.1"/>
</dbReference>
<evidence type="ECO:0000313" key="4">
    <source>
        <dbReference type="RefSeq" id="XP_013393237.1"/>
    </source>
</evidence>
<evidence type="ECO:0000256" key="2">
    <source>
        <dbReference type="SAM" id="SignalP"/>
    </source>
</evidence>
<reference evidence="4" key="1">
    <citation type="submission" date="2025-08" db="UniProtKB">
        <authorList>
            <consortium name="RefSeq"/>
        </authorList>
    </citation>
    <scope>IDENTIFICATION</scope>
    <source>
        <tissue evidence="4">Gonads</tissue>
    </source>
</reference>
<dbReference type="GeneID" id="106160967"/>
<dbReference type="AlphaFoldDB" id="A0A1S3I4P4"/>
<dbReference type="Proteomes" id="UP000085678">
    <property type="component" value="Unplaced"/>
</dbReference>
<accession>A0A1S3I4P4</accession>
<protein>
    <submittedName>
        <fullName evidence="4">Protein DD3-3-like</fullName>
    </submittedName>
</protein>
<evidence type="ECO:0000256" key="1">
    <source>
        <dbReference type="SAM" id="MobiDB-lite"/>
    </source>
</evidence>
<dbReference type="KEGG" id="lak:106160967"/>
<dbReference type="OrthoDB" id="167398at2759"/>
<evidence type="ECO:0000313" key="3">
    <source>
        <dbReference type="Proteomes" id="UP000085678"/>
    </source>
</evidence>
<proteinExistence type="predicted"/>
<keyword evidence="2" id="KW-0732">Signal</keyword>
<gene>
    <name evidence="4" type="primary">LOC106160967</name>
</gene>
<dbReference type="InParanoid" id="A0A1S3I4P4"/>
<name>A0A1S3I4P4_LINAN</name>
<dbReference type="STRING" id="7574.A0A1S3I4P4"/>
<feature type="compositionally biased region" description="Polar residues" evidence="1">
    <location>
        <begin position="441"/>
        <end position="452"/>
    </location>
</feature>